<dbReference type="AlphaFoldDB" id="A0A497YKR7"/>
<accession>A0A497YKR7</accession>
<dbReference type="EMBL" id="RCCP01000001">
    <property type="protein sequence ID" value="RLJ91249.1"/>
    <property type="molecule type" value="Genomic_DNA"/>
</dbReference>
<keyword evidence="3" id="KW-1185">Reference proteome</keyword>
<evidence type="ECO:0000313" key="2">
    <source>
        <dbReference type="EMBL" id="RLJ91249.1"/>
    </source>
</evidence>
<organism evidence="2 3">
    <name type="scientific">Planococcus citreus</name>
    <dbReference type="NCBI Taxonomy" id="1373"/>
    <lineage>
        <taxon>Bacteria</taxon>
        <taxon>Bacillati</taxon>
        <taxon>Bacillota</taxon>
        <taxon>Bacilli</taxon>
        <taxon>Bacillales</taxon>
        <taxon>Caryophanaceae</taxon>
        <taxon>Planococcus</taxon>
    </lineage>
</organism>
<sequence length="64" mass="6998">MKKVIILLKITLAIAALCSISLGVYLFMNADNEIAAPLTLWALITNTFIVVLLLGIHAMEKQVD</sequence>
<dbReference type="RefSeq" id="WP_135449543.1">
    <property type="nucleotide sequence ID" value="NZ_QBEW01000059.1"/>
</dbReference>
<gene>
    <name evidence="2" type="ORF">DFR62_1408</name>
</gene>
<reference evidence="2 3" key="1">
    <citation type="submission" date="2018-10" db="EMBL/GenBank/DDBJ databases">
        <title>Genomic Encyclopedia of Type Strains, Phase IV (KMG-IV): sequencing the most valuable type-strain genomes for metagenomic binning, comparative biology and taxonomic classification.</title>
        <authorList>
            <person name="Goeker M."/>
        </authorList>
    </citation>
    <scope>NUCLEOTIDE SEQUENCE [LARGE SCALE GENOMIC DNA]</scope>
    <source>
        <strain evidence="2 3">DSM 20549</strain>
    </source>
</reference>
<keyword evidence="1" id="KW-0812">Transmembrane</keyword>
<dbReference type="OrthoDB" id="9980752at2"/>
<name>A0A497YKR7_9BACL</name>
<dbReference type="Proteomes" id="UP000280791">
    <property type="component" value="Unassembled WGS sequence"/>
</dbReference>
<protein>
    <submittedName>
        <fullName evidence="2">Uncharacterized protein</fullName>
    </submittedName>
</protein>
<feature type="transmembrane region" description="Helical" evidence="1">
    <location>
        <begin position="34"/>
        <end position="56"/>
    </location>
</feature>
<keyword evidence="1" id="KW-0472">Membrane</keyword>
<evidence type="ECO:0000256" key="1">
    <source>
        <dbReference type="SAM" id="Phobius"/>
    </source>
</evidence>
<keyword evidence="1" id="KW-1133">Transmembrane helix</keyword>
<proteinExistence type="predicted"/>
<evidence type="ECO:0000313" key="3">
    <source>
        <dbReference type="Proteomes" id="UP000280791"/>
    </source>
</evidence>
<feature type="transmembrane region" description="Helical" evidence="1">
    <location>
        <begin position="7"/>
        <end position="28"/>
    </location>
</feature>
<comment type="caution">
    <text evidence="2">The sequence shown here is derived from an EMBL/GenBank/DDBJ whole genome shotgun (WGS) entry which is preliminary data.</text>
</comment>